<dbReference type="PANTHER" id="PTHR13077">
    <property type="entry name" value="SELENOPROTEIN F"/>
    <property type="match status" value="1"/>
</dbReference>
<evidence type="ECO:0000256" key="2">
    <source>
        <dbReference type="ARBA" id="ARBA00005742"/>
    </source>
</evidence>
<organism evidence="9">
    <name type="scientific">Tetraselmis chuii</name>
    <dbReference type="NCBI Taxonomy" id="63592"/>
    <lineage>
        <taxon>Eukaryota</taxon>
        <taxon>Viridiplantae</taxon>
        <taxon>Chlorophyta</taxon>
        <taxon>core chlorophytes</taxon>
        <taxon>Chlorodendrophyceae</taxon>
        <taxon>Chlorodendrales</taxon>
        <taxon>Chlorodendraceae</taxon>
        <taxon>Tetraselmis</taxon>
    </lineage>
</organism>
<evidence type="ECO:0000256" key="1">
    <source>
        <dbReference type="ARBA" id="ARBA00004319"/>
    </source>
</evidence>
<dbReference type="AlphaFoldDB" id="A0A7S1WZG1"/>
<keyword evidence="5" id="KW-0712">Selenocysteine</keyword>
<evidence type="ECO:0000256" key="5">
    <source>
        <dbReference type="ARBA" id="ARBA00022933"/>
    </source>
</evidence>
<keyword evidence="4" id="KW-0256">Endoplasmic reticulum</keyword>
<dbReference type="GO" id="GO:0016491">
    <property type="term" value="F:oxidoreductase activity"/>
    <property type="evidence" value="ECO:0007669"/>
    <property type="project" value="TreeGrafter"/>
</dbReference>
<sequence length="172" mass="19240">MKLPTLLSLLGTLFLLLFHSVQVVAKDDDKSTTQDCEKLGFSTLVLCSDCQLLGQYVSDDSLVAECMGCCAEETQSNKKYEKAVLEICKHRLPAYPHINDFISRQVKEYTNKVEVKFKYGAYPRIILKNSAGKTGESVRIDSWQPEHLVEYLADKLIAGEGSVASDDEKDIL</sequence>
<dbReference type="SUPFAM" id="SSF52833">
    <property type="entry name" value="Thioredoxin-like"/>
    <property type="match status" value="1"/>
</dbReference>
<gene>
    <name evidence="9" type="ORF">TCHU04912_LOCUS1536</name>
</gene>
<comment type="similarity">
    <text evidence="2">Belongs to the selenoprotein M/F family.</text>
</comment>
<evidence type="ECO:0000256" key="4">
    <source>
        <dbReference type="ARBA" id="ARBA00022824"/>
    </source>
</evidence>
<name>A0A7S1WZG1_9CHLO</name>
<feature type="signal peptide" evidence="7">
    <location>
        <begin position="1"/>
        <end position="25"/>
    </location>
</feature>
<feature type="domain" description="Selenoprotein F/M" evidence="8">
    <location>
        <begin position="82"/>
        <end position="156"/>
    </location>
</feature>
<accession>A0A7S1WZG1</accession>
<protein>
    <recommendedName>
        <fullName evidence="6">Selenoprotein F</fullName>
    </recommendedName>
</protein>
<dbReference type="Gene3D" id="3.40.30.50">
    <property type="entry name" value="Sep15/SelM thioredoxin-like domain, active-site redox motif"/>
    <property type="match status" value="1"/>
</dbReference>
<proteinExistence type="inferred from homology"/>
<feature type="chain" id="PRO_5031261062" description="Selenoprotein F" evidence="7">
    <location>
        <begin position="26"/>
        <end position="172"/>
    </location>
</feature>
<comment type="subcellular location">
    <subcellularLocation>
        <location evidence="1">Endoplasmic reticulum lumen</location>
    </subcellularLocation>
</comment>
<dbReference type="PANTHER" id="PTHR13077:SF6">
    <property type="entry name" value="SELENOPROTEIN F"/>
    <property type="match status" value="1"/>
</dbReference>
<evidence type="ECO:0000256" key="7">
    <source>
        <dbReference type="SAM" id="SignalP"/>
    </source>
</evidence>
<dbReference type="EMBL" id="HBGG01003099">
    <property type="protein sequence ID" value="CAD9199303.1"/>
    <property type="molecule type" value="Transcribed_RNA"/>
</dbReference>
<dbReference type="Pfam" id="PF08806">
    <property type="entry name" value="Sep15_SelM"/>
    <property type="match status" value="1"/>
</dbReference>
<evidence type="ECO:0000313" key="9">
    <source>
        <dbReference type="EMBL" id="CAD9199303.1"/>
    </source>
</evidence>
<evidence type="ECO:0000256" key="6">
    <source>
        <dbReference type="ARBA" id="ARBA00040775"/>
    </source>
</evidence>
<dbReference type="InterPro" id="IPR014912">
    <property type="entry name" value="Sep15_SelM_dom"/>
</dbReference>
<keyword evidence="3 7" id="KW-0732">Signal</keyword>
<evidence type="ECO:0000256" key="3">
    <source>
        <dbReference type="ARBA" id="ARBA00022729"/>
    </source>
</evidence>
<dbReference type="InterPro" id="IPR038219">
    <property type="entry name" value="Sep15/SelM_sf"/>
</dbReference>
<dbReference type="GO" id="GO:0005788">
    <property type="term" value="C:endoplasmic reticulum lumen"/>
    <property type="evidence" value="ECO:0007669"/>
    <property type="project" value="UniProtKB-SubCell"/>
</dbReference>
<evidence type="ECO:0000259" key="8">
    <source>
        <dbReference type="Pfam" id="PF08806"/>
    </source>
</evidence>
<dbReference type="InterPro" id="IPR039992">
    <property type="entry name" value="Sep15_SelM"/>
</dbReference>
<reference evidence="9" key="1">
    <citation type="submission" date="2021-01" db="EMBL/GenBank/DDBJ databases">
        <authorList>
            <person name="Corre E."/>
            <person name="Pelletier E."/>
            <person name="Niang G."/>
            <person name="Scheremetjew M."/>
            <person name="Finn R."/>
            <person name="Kale V."/>
            <person name="Holt S."/>
            <person name="Cochrane G."/>
            <person name="Meng A."/>
            <person name="Brown T."/>
            <person name="Cohen L."/>
        </authorList>
    </citation>
    <scope>NUCLEOTIDE SEQUENCE</scope>
    <source>
        <strain evidence="9">PLY429</strain>
    </source>
</reference>
<dbReference type="InterPro" id="IPR036249">
    <property type="entry name" value="Thioredoxin-like_sf"/>
</dbReference>